<feature type="compositionally biased region" description="Basic residues" evidence="1">
    <location>
        <begin position="1"/>
        <end position="13"/>
    </location>
</feature>
<keyword evidence="2" id="KW-1133">Transmembrane helix</keyword>
<comment type="caution">
    <text evidence="3">The sequence shown here is derived from an EMBL/GenBank/DDBJ whole genome shotgun (WGS) entry which is preliminary data.</text>
</comment>
<sequence length="107" mass="12204">MEFTWRTKRKKGQQNHTSAGDEGGSQMGYKNIYRLCTLDGEPKRCKLAGQDLGTRLLFTTNTLLAISFVFAWTNFSFLFFSCSLHYGVCFCFAYLLFIMGSAQDLQL</sequence>
<protein>
    <submittedName>
        <fullName evidence="3">Uncharacterized protein</fullName>
    </submittedName>
</protein>
<evidence type="ECO:0000313" key="3">
    <source>
        <dbReference type="EMBL" id="KAK4215889.1"/>
    </source>
</evidence>
<dbReference type="EMBL" id="MU858075">
    <property type="protein sequence ID" value="KAK4215889.1"/>
    <property type="molecule type" value="Genomic_DNA"/>
</dbReference>
<evidence type="ECO:0000313" key="4">
    <source>
        <dbReference type="Proteomes" id="UP001301769"/>
    </source>
</evidence>
<feature type="transmembrane region" description="Helical" evidence="2">
    <location>
        <begin position="52"/>
        <end position="72"/>
    </location>
</feature>
<dbReference type="Proteomes" id="UP001301769">
    <property type="component" value="Unassembled WGS sequence"/>
</dbReference>
<keyword evidence="4" id="KW-1185">Reference proteome</keyword>
<reference evidence="3" key="1">
    <citation type="journal article" date="2023" name="Mol. Phylogenet. Evol.">
        <title>Genome-scale phylogeny and comparative genomics of the fungal order Sordariales.</title>
        <authorList>
            <person name="Hensen N."/>
            <person name="Bonometti L."/>
            <person name="Westerberg I."/>
            <person name="Brannstrom I.O."/>
            <person name="Guillou S."/>
            <person name="Cros-Aarteil S."/>
            <person name="Calhoun S."/>
            <person name="Haridas S."/>
            <person name="Kuo A."/>
            <person name="Mondo S."/>
            <person name="Pangilinan J."/>
            <person name="Riley R."/>
            <person name="LaButti K."/>
            <person name="Andreopoulos B."/>
            <person name="Lipzen A."/>
            <person name="Chen C."/>
            <person name="Yan M."/>
            <person name="Daum C."/>
            <person name="Ng V."/>
            <person name="Clum A."/>
            <person name="Steindorff A."/>
            <person name="Ohm R.A."/>
            <person name="Martin F."/>
            <person name="Silar P."/>
            <person name="Natvig D.O."/>
            <person name="Lalanne C."/>
            <person name="Gautier V."/>
            <person name="Ament-Velasquez S.L."/>
            <person name="Kruys A."/>
            <person name="Hutchinson M.I."/>
            <person name="Powell A.J."/>
            <person name="Barry K."/>
            <person name="Miller A.N."/>
            <person name="Grigoriev I.V."/>
            <person name="Debuchy R."/>
            <person name="Gladieux P."/>
            <person name="Hiltunen Thoren M."/>
            <person name="Johannesson H."/>
        </authorList>
    </citation>
    <scope>NUCLEOTIDE SEQUENCE</scope>
    <source>
        <strain evidence="3">PSN293</strain>
    </source>
</reference>
<organism evidence="3 4">
    <name type="scientific">Rhypophila decipiens</name>
    <dbReference type="NCBI Taxonomy" id="261697"/>
    <lineage>
        <taxon>Eukaryota</taxon>
        <taxon>Fungi</taxon>
        <taxon>Dikarya</taxon>
        <taxon>Ascomycota</taxon>
        <taxon>Pezizomycotina</taxon>
        <taxon>Sordariomycetes</taxon>
        <taxon>Sordariomycetidae</taxon>
        <taxon>Sordariales</taxon>
        <taxon>Naviculisporaceae</taxon>
        <taxon>Rhypophila</taxon>
    </lineage>
</organism>
<feature type="region of interest" description="Disordered" evidence="1">
    <location>
        <begin position="1"/>
        <end position="26"/>
    </location>
</feature>
<evidence type="ECO:0000256" key="2">
    <source>
        <dbReference type="SAM" id="Phobius"/>
    </source>
</evidence>
<dbReference type="AlphaFoldDB" id="A0AAN7B9V7"/>
<reference evidence="3" key="2">
    <citation type="submission" date="2023-05" db="EMBL/GenBank/DDBJ databases">
        <authorList>
            <consortium name="Lawrence Berkeley National Laboratory"/>
            <person name="Steindorff A."/>
            <person name="Hensen N."/>
            <person name="Bonometti L."/>
            <person name="Westerberg I."/>
            <person name="Brannstrom I.O."/>
            <person name="Guillou S."/>
            <person name="Cros-Aarteil S."/>
            <person name="Calhoun S."/>
            <person name="Haridas S."/>
            <person name="Kuo A."/>
            <person name="Mondo S."/>
            <person name="Pangilinan J."/>
            <person name="Riley R."/>
            <person name="Labutti K."/>
            <person name="Andreopoulos B."/>
            <person name="Lipzen A."/>
            <person name="Chen C."/>
            <person name="Yanf M."/>
            <person name="Daum C."/>
            <person name="Ng V."/>
            <person name="Clum A."/>
            <person name="Ohm R."/>
            <person name="Martin F."/>
            <person name="Silar P."/>
            <person name="Natvig D."/>
            <person name="Lalanne C."/>
            <person name="Gautier V."/>
            <person name="Ament-Velasquez S.L."/>
            <person name="Kruys A."/>
            <person name="Hutchinson M.I."/>
            <person name="Powell A.J."/>
            <person name="Barry K."/>
            <person name="Miller A.N."/>
            <person name="Grigoriev I.V."/>
            <person name="Debuchy R."/>
            <person name="Gladieux P."/>
            <person name="Thoren M.H."/>
            <person name="Johannesson H."/>
        </authorList>
    </citation>
    <scope>NUCLEOTIDE SEQUENCE</scope>
    <source>
        <strain evidence="3">PSN293</strain>
    </source>
</reference>
<feature type="non-terminal residue" evidence="3">
    <location>
        <position position="107"/>
    </location>
</feature>
<keyword evidence="2" id="KW-0812">Transmembrane</keyword>
<gene>
    <name evidence="3" type="ORF">QBC37DRAFT_418435</name>
</gene>
<feature type="transmembrane region" description="Helical" evidence="2">
    <location>
        <begin position="78"/>
        <end position="97"/>
    </location>
</feature>
<proteinExistence type="predicted"/>
<evidence type="ECO:0000256" key="1">
    <source>
        <dbReference type="SAM" id="MobiDB-lite"/>
    </source>
</evidence>
<keyword evidence="2" id="KW-0472">Membrane</keyword>
<name>A0AAN7B9V7_9PEZI</name>
<accession>A0AAN7B9V7</accession>